<feature type="compositionally biased region" description="Acidic residues" evidence="2">
    <location>
        <begin position="125"/>
        <end position="142"/>
    </location>
</feature>
<comment type="caution">
    <text evidence="4">The sequence shown here is derived from an EMBL/GenBank/DDBJ whole genome shotgun (WGS) entry which is preliminary data.</text>
</comment>
<dbReference type="Gene3D" id="4.10.280.10">
    <property type="entry name" value="Helix-loop-helix DNA-binding domain"/>
    <property type="match status" value="1"/>
</dbReference>
<dbReference type="InterPro" id="IPR050283">
    <property type="entry name" value="E-box_TF_Regulators"/>
</dbReference>
<evidence type="ECO:0000256" key="1">
    <source>
        <dbReference type="ARBA" id="ARBA00023125"/>
    </source>
</evidence>
<dbReference type="PANTHER" id="PTHR23349">
    <property type="entry name" value="BASIC HELIX-LOOP-HELIX TRANSCRIPTION FACTOR, TWIST"/>
    <property type="match status" value="1"/>
</dbReference>
<organism evidence="4 5">
    <name type="scientific">Heterodera trifolii</name>
    <dbReference type="NCBI Taxonomy" id="157864"/>
    <lineage>
        <taxon>Eukaryota</taxon>
        <taxon>Metazoa</taxon>
        <taxon>Ecdysozoa</taxon>
        <taxon>Nematoda</taxon>
        <taxon>Chromadorea</taxon>
        <taxon>Rhabditida</taxon>
        <taxon>Tylenchina</taxon>
        <taxon>Tylenchomorpha</taxon>
        <taxon>Tylenchoidea</taxon>
        <taxon>Heteroderidae</taxon>
        <taxon>Heteroderinae</taxon>
        <taxon>Heterodera</taxon>
    </lineage>
</organism>
<dbReference type="Pfam" id="PF00010">
    <property type="entry name" value="HLH"/>
    <property type="match status" value="1"/>
</dbReference>
<dbReference type="PANTHER" id="PTHR23349:SF108">
    <property type="entry name" value="BHLH DOMAIN-CONTAINING PROTEIN"/>
    <property type="match status" value="1"/>
</dbReference>
<feature type="compositionally biased region" description="Low complexity" evidence="2">
    <location>
        <begin position="178"/>
        <end position="191"/>
    </location>
</feature>
<feature type="region of interest" description="Disordered" evidence="2">
    <location>
        <begin position="257"/>
        <end position="305"/>
    </location>
</feature>
<feature type="domain" description="BHLH" evidence="3">
    <location>
        <begin position="39"/>
        <end position="94"/>
    </location>
</feature>
<dbReference type="AlphaFoldDB" id="A0ABD2JF79"/>
<dbReference type="SMART" id="SM00353">
    <property type="entry name" value="HLH"/>
    <property type="match status" value="1"/>
</dbReference>
<dbReference type="EMBL" id="JBICBT010000987">
    <property type="protein sequence ID" value="KAL3089232.1"/>
    <property type="molecule type" value="Genomic_DNA"/>
</dbReference>
<dbReference type="InterPro" id="IPR011598">
    <property type="entry name" value="bHLH_dom"/>
</dbReference>
<dbReference type="PROSITE" id="PS50888">
    <property type="entry name" value="BHLH"/>
    <property type="match status" value="1"/>
</dbReference>
<sequence>MAKEEVNLLMQNWCLRHLEKNQKQRSRGTGVKFGGKKPHQVARRNERERKRVQQMNSEFETLASKLSVSCQAFFDKKLTKAQTLKAAILYIRHLERILSSEKGEGTAEEEFHRQCLAMAALKDEETADDGQDENWAEEEDETDRQRNQRQNARQSRTDANAIDHSPSPLSSPADHPHSLLSPDHSSSLLSSDHSFLSHLSSDHSSSLLSSDHSSSFCPLITRTPFCPLITSSSFPSDQFPPSLMESKLMKQAIIQREAGGEWREGTEGTDGIGGGRMTEGVGEGGKEDGERKGKRKGCPPQRMSK</sequence>
<evidence type="ECO:0000256" key="2">
    <source>
        <dbReference type="SAM" id="MobiDB-lite"/>
    </source>
</evidence>
<dbReference type="InterPro" id="IPR036638">
    <property type="entry name" value="HLH_DNA-bd_sf"/>
</dbReference>
<evidence type="ECO:0000313" key="5">
    <source>
        <dbReference type="Proteomes" id="UP001620626"/>
    </source>
</evidence>
<name>A0ABD2JF79_9BILA</name>
<accession>A0ABD2JF79</accession>
<gene>
    <name evidence="4" type="ORF">niasHT_021176</name>
</gene>
<reference evidence="4 5" key="1">
    <citation type="submission" date="2024-10" db="EMBL/GenBank/DDBJ databases">
        <authorList>
            <person name="Kim D."/>
        </authorList>
    </citation>
    <scope>NUCLEOTIDE SEQUENCE [LARGE SCALE GENOMIC DNA]</scope>
    <source>
        <strain evidence="4">BH-2024</strain>
    </source>
</reference>
<evidence type="ECO:0000313" key="4">
    <source>
        <dbReference type="EMBL" id="KAL3089232.1"/>
    </source>
</evidence>
<proteinExistence type="predicted"/>
<dbReference type="CDD" id="cd11418">
    <property type="entry name" value="bHLH_TS_ASCL"/>
    <property type="match status" value="1"/>
</dbReference>
<feature type="region of interest" description="Disordered" evidence="2">
    <location>
        <begin position="21"/>
        <end position="50"/>
    </location>
</feature>
<dbReference type="GO" id="GO:0006357">
    <property type="term" value="P:regulation of transcription by RNA polymerase II"/>
    <property type="evidence" value="ECO:0007669"/>
    <property type="project" value="UniProtKB-ARBA"/>
</dbReference>
<protein>
    <recommendedName>
        <fullName evidence="3">BHLH domain-containing protein</fullName>
    </recommendedName>
</protein>
<dbReference type="GO" id="GO:0003677">
    <property type="term" value="F:DNA binding"/>
    <property type="evidence" value="ECO:0007669"/>
    <property type="project" value="UniProtKB-KW"/>
</dbReference>
<feature type="region of interest" description="Disordered" evidence="2">
    <location>
        <begin position="123"/>
        <end position="191"/>
    </location>
</feature>
<keyword evidence="5" id="KW-1185">Reference proteome</keyword>
<dbReference type="Proteomes" id="UP001620626">
    <property type="component" value="Unassembled WGS sequence"/>
</dbReference>
<evidence type="ECO:0000259" key="3">
    <source>
        <dbReference type="PROSITE" id="PS50888"/>
    </source>
</evidence>
<keyword evidence="1" id="KW-0238">DNA-binding</keyword>
<dbReference type="SUPFAM" id="SSF47459">
    <property type="entry name" value="HLH, helix-loop-helix DNA-binding domain"/>
    <property type="match status" value="1"/>
</dbReference>
<feature type="compositionally biased region" description="Gly residues" evidence="2">
    <location>
        <begin position="268"/>
        <end position="283"/>
    </location>
</feature>